<dbReference type="Proteomes" id="UP000077266">
    <property type="component" value="Unassembled WGS sequence"/>
</dbReference>
<dbReference type="AlphaFoldDB" id="A0A165PK68"/>
<reference evidence="1 2" key="1">
    <citation type="journal article" date="2016" name="Mol. Biol. Evol.">
        <title>Comparative Genomics of Early-Diverging Mushroom-Forming Fungi Provides Insights into the Origins of Lignocellulose Decay Capabilities.</title>
        <authorList>
            <person name="Nagy L.G."/>
            <person name="Riley R."/>
            <person name="Tritt A."/>
            <person name="Adam C."/>
            <person name="Daum C."/>
            <person name="Floudas D."/>
            <person name="Sun H."/>
            <person name="Yadav J.S."/>
            <person name="Pangilinan J."/>
            <person name="Larsson K.H."/>
            <person name="Matsuura K."/>
            <person name="Barry K."/>
            <person name="Labutti K."/>
            <person name="Kuo R."/>
            <person name="Ohm R.A."/>
            <person name="Bhattacharya S.S."/>
            <person name="Shirouzu T."/>
            <person name="Yoshinaga Y."/>
            <person name="Martin F.M."/>
            <person name="Grigoriev I.V."/>
            <person name="Hibbett D.S."/>
        </authorList>
    </citation>
    <scope>NUCLEOTIDE SEQUENCE [LARGE SCALE GENOMIC DNA]</scope>
    <source>
        <strain evidence="1 2">HHB12029</strain>
    </source>
</reference>
<proteinExistence type="predicted"/>
<dbReference type="EMBL" id="KV425889">
    <property type="protein sequence ID" value="KZW02289.1"/>
    <property type="molecule type" value="Genomic_DNA"/>
</dbReference>
<protein>
    <recommendedName>
        <fullName evidence="3">F-box domain-containing protein</fullName>
    </recommendedName>
</protein>
<accession>A0A165PK68</accession>
<gene>
    <name evidence="1" type="ORF">EXIGLDRAFT_829479</name>
</gene>
<keyword evidence="2" id="KW-1185">Reference proteome</keyword>
<evidence type="ECO:0008006" key="3">
    <source>
        <dbReference type="Google" id="ProtNLM"/>
    </source>
</evidence>
<evidence type="ECO:0000313" key="1">
    <source>
        <dbReference type="EMBL" id="KZW02289.1"/>
    </source>
</evidence>
<name>A0A165PK68_EXIGL</name>
<evidence type="ECO:0000313" key="2">
    <source>
        <dbReference type="Proteomes" id="UP000077266"/>
    </source>
</evidence>
<sequence>MVALQDFPHELLVEISDNFFQEGDKTLLSLALTSRALSDAATEALYRVVMLNSDKQIFQFARLARGTRRVRGKPVLSLVRSLSCDTMFKQSTAGQVIDACPHLQALHTSCDILLDHCRQKARGFPTLFLFFGSAYWDDLRRPRSGVFARTTRLAILTMEEIALPHPEEAFCAANFPVLRSFCGSWSKEQPARRMLPLLKALLALPTVTSVLVLLRQEFDVLQEIQDDRLRIASDSYHWNYSEPGRVMMYHACNRMVNFWGAGVSVRELKPLGSLDKPPEVISSDEEMYWYLG</sequence>
<dbReference type="InParanoid" id="A0A165PK68"/>
<organism evidence="1 2">
    <name type="scientific">Exidia glandulosa HHB12029</name>
    <dbReference type="NCBI Taxonomy" id="1314781"/>
    <lineage>
        <taxon>Eukaryota</taxon>
        <taxon>Fungi</taxon>
        <taxon>Dikarya</taxon>
        <taxon>Basidiomycota</taxon>
        <taxon>Agaricomycotina</taxon>
        <taxon>Agaricomycetes</taxon>
        <taxon>Auriculariales</taxon>
        <taxon>Exidiaceae</taxon>
        <taxon>Exidia</taxon>
    </lineage>
</organism>